<dbReference type="InterPro" id="IPR016039">
    <property type="entry name" value="Thiolase-like"/>
</dbReference>
<dbReference type="GO" id="GO:0016746">
    <property type="term" value="F:acyltransferase activity"/>
    <property type="evidence" value="ECO:0007669"/>
    <property type="project" value="UniProtKB-KW"/>
</dbReference>
<dbReference type="SUPFAM" id="SSF53901">
    <property type="entry name" value="Thiolase-like"/>
    <property type="match status" value="1"/>
</dbReference>
<dbReference type="EMBL" id="FLQS01000033">
    <property type="protein sequence ID" value="SBS76998.1"/>
    <property type="molecule type" value="Genomic_DNA"/>
</dbReference>
<dbReference type="PANTHER" id="PTHR34069">
    <property type="entry name" value="3-OXOACYL-[ACYL-CARRIER-PROTEIN] SYNTHASE 3"/>
    <property type="match status" value="1"/>
</dbReference>
<dbReference type="GO" id="GO:0044550">
    <property type="term" value="P:secondary metabolite biosynthetic process"/>
    <property type="evidence" value="ECO:0007669"/>
    <property type="project" value="TreeGrafter"/>
</dbReference>
<gene>
    <name evidence="1" type="ORF">MHPYR_390064</name>
</gene>
<dbReference type="PANTHER" id="PTHR34069:SF2">
    <property type="entry name" value="BETA-KETOACYL-[ACYL-CARRIER-PROTEIN] SYNTHASE III"/>
    <property type="match status" value="1"/>
</dbReference>
<name>A0A1Y5PM62_9MYCO</name>
<sequence>MGTVIERLEVVHGGWRARHSGLRLAVSAAKKCLQEAHCDPDDLDLLVNAGIYRDRNLGEPALAALIQEDIGANSEDPHAGTHGTFSFDVANGTCGVLTGLQIVDGFLRSRTIERALVVASDADPGHGMSEHFPFTAAGGAMLCRWSDDEYGLGQFHWTNHRDGGESFSATVGLHDSHNVLRFQQSESMDPQFAQAAAEAASDCLRESGLSLADIDAIIAAPARPGYRAALAELLGVPVERVIVAGDERLHTAALVAAFGNGLPPSARALIVAAGAGVTAGAALYREPG</sequence>
<accession>A0A1Y5PM62</accession>
<evidence type="ECO:0000313" key="1">
    <source>
        <dbReference type="EMBL" id="SBS76998.1"/>
    </source>
</evidence>
<proteinExistence type="predicted"/>
<reference evidence="1" key="1">
    <citation type="submission" date="2016-03" db="EMBL/GenBank/DDBJ databases">
        <authorList>
            <person name="Ploux O."/>
        </authorList>
    </citation>
    <scope>NUCLEOTIDE SEQUENCE</scope>
    <source>
        <strain evidence="1">UC10</strain>
    </source>
</reference>
<protein>
    <submittedName>
        <fullName evidence="1">3-Oxoacyl-(Acyl-carrier-protein (ACP)) synthase III domain-containing protein</fullName>
    </submittedName>
</protein>
<dbReference type="Gene3D" id="3.40.47.10">
    <property type="match status" value="2"/>
</dbReference>
<dbReference type="AlphaFoldDB" id="A0A1Y5PM62"/>
<organism evidence="1">
    <name type="scientific">uncultured Mycobacterium sp</name>
    <dbReference type="NCBI Taxonomy" id="171292"/>
    <lineage>
        <taxon>Bacteria</taxon>
        <taxon>Bacillati</taxon>
        <taxon>Actinomycetota</taxon>
        <taxon>Actinomycetes</taxon>
        <taxon>Mycobacteriales</taxon>
        <taxon>Mycobacteriaceae</taxon>
        <taxon>Mycobacterium</taxon>
        <taxon>environmental samples</taxon>
    </lineage>
</organism>